<keyword evidence="2" id="KW-0548">Nucleotidyltransferase</keyword>
<evidence type="ECO:0000313" key="3">
    <source>
        <dbReference type="Proteomes" id="UP001194539"/>
    </source>
</evidence>
<dbReference type="SUPFAM" id="SSF69572">
    <property type="entry name" value="Activating enzymes of the ubiquitin-like proteins"/>
    <property type="match status" value="1"/>
</dbReference>
<evidence type="ECO:0000313" key="2">
    <source>
        <dbReference type="EMBL" id="MBH5391879.1"/>
    </source>
</evidence>
<dbReference type="CDD" id="cd01483">
    <property type="entry name" value="E1_enzyme_family"/>
    <property type="match status" value="1"/>
</dbReference>
<keyword evidence="3" id="KW-1185">Reference proteome</keyword>
<dbReference type="Proteomes" id="UP001194539">
    <property type="component" value="Unassembled WGS sequence"/>
</dbReference>
<protein>
    <submittedName>
        <fullName evidence="2">ThiF family adenylyltransferase</fullName>
    </submittedName>
</protein>
<dbReference type="InterPro" id="IPR000594">
    <property type="entry name" value="ThiF_NAD_FAD-bd"/>
</dbReference>
<reference evidence="2 3" key="1">
    <citation type="submission" date="2020-07" db="EMBL/GenBank/DDBJ databases">
        <title>Bradyrhizobium diversity isolated from nodules of indigenous legumes of Western Australia.</title>
        <authorList>
            <person name="Klepa M.S."/>
        </authorList>
    </citation>
    <scope>NUCLEOTIDE SEQUENCE [LARGE SCALE GENOMIC DNA]</scope>
    <source>
        <strain evidence="2 3">CNPSo 4019</strain>
    </source>
</reference>
<dbReference type="Pfam" id="PF00899">
    <property type="entry name" value="ThiF"/>
    <property type="match status" value="1"/>
</dbReference>
<dbReference type="InterPro" id="IPR045886">
    <property type="entry name" value="ThiF/MoeB/HesA"/>
</dbReference>
<dbReference type="InterPro" id="IPR035985">
    <property type="entry name" value="Ubiquitin-activating_enz"/>
</dbReference>
<evidence type="ECO:0000259" key="1">
    <source>
        <dbReference type="Pfam" id="PF00899"/>
    </source>
</evidence>
<dbReference type="GO" id="GO:0016779">
    <property type="term" value="F:nucleotidyltransferase activity"/>
    <property type="evidence" value="ECO:0007669"/>
    <property type="project" value="UniProtKB-KW"/>
</dbReference>
<keyword evidence="2" id="KW-0808">Transferase</keyword>
<gene>
    <name evidence="2" type="ORF">H1B27_37300</name>
</gene>
<dbReference type="EMBL" id="JACEGD010000061">
    <property type="protein sequence ID" value="MBH5391879.1"/>
    <property type="molecule type" value="Genomic_DNA"/>
</dbReference>
<organism evidence="2 3">
    <name type="scientific">Bradyrhizobium diversitatis</name>
    <dbReference type="NCBI Taxonomy" id="2755406"/>
    <lineage>
        <taxon>Bacteria</taxon>
        <taxon>Pseudomonadati</taxon>
        <taxon>Pseudomonadota</taxon>
        <taxon>Alphaproteobacteria</taxon>
        <taxon>Hyphomicrobiales</taxon>
        <taxon>Nitrobacteraceae</taxon>
        <taxon>Bradyrhizobium</taxon>
    </lineage>
</organism>
<dbReference type="RefSeq" id="WP_197969467.1">
    <property type="nucleotide sequence ID" value="NZ_JACEGD010000061.1"/>
</dbReference>
<proteinExistence type="predicted"/>
<dbReference type="PANTHER" id="PTHR43267">
    <property type="entry name" value="TRNA THREONYLCARBAMOYLADENOSINE DEHYDRATASE"/>
    <property type="match status" value="1"/>
</dbReference>
<sequence length="574" mass="62925">MAAFARRGVAPRTILKRNGVLILEADWPIQGQSETMQLRIGYSPLHPFFRPAVAAPGEKFERHQNPLTRELCLLTQEAGQWDSNQLVADFIQERLDQLLRTLAARNEGRWEDAAKLEEQFADPLMPYFAGLAEDDSIILIDGQAPLPSARHGLMEIVYVVRGSWRNPSAFEGVLRQLKDFQGAALGKRFGLPNEPEDAQVVTARWVKLTPPTITDPSELLRLAEEELARHAVLQPRSVQKLNEAAQGPFSITGIAFADQAEYSSQKDGAGWLFLATRQRPTGEQETKLILGERAGKDDLFSRLPVARSLLGKKALVVGCGAIGSFAGLELARACVGEIDFFDFDIVQPGNSLRWPLGRPVWGTSKAIALANFVVANYPWTKASAISGRLGSAETNPERVPHDLKGNVLAPIFDAMRAADVVVDASASTEVQLALSHYCRQFRVPYLMGYATLGVAGGVVARFLPDSDGCYVCLQEHWKDKLTIPEPREDSAGVVIPVGCNASTFTGGGFDLQEISLEIVRAAVELLSGGDCHPGKWEIAILTLKDEAGARILPRWDEYQCPPHPKCPRCGEAFR</sequence>
<feature type="domain" description="THIF-type NAD/FAD binding fold" evidence="1">
    <location>
        <begin position="308"/>
        <end position="479"/>
    </location>
</feature>
<dbReference type="PANTHER" id="PTHR43267:SF1">
    <property type="entry name" value="TRNA THREONYLCARBAMOYLADENOSINE DEHYDRATASE"/>
    <property type="match status" value="1"/>
</dbReference>
<dbReference type="Gene3D" id="3.40.50.720">
    <property type="entry name" value="NAD(P)-binding Rossmann-like Domain"/>
    <property type="match status" value="1"/>
</dbReference>
<accession>A0ABS0PEZ4</accession>
<name>A0ABS0PEZ4_9BRAD</name>
<comment type="caution">
    <text evidence="2">The sequence shown here is derived from an EMBL/GenBank/DDBJ whole genome shotgun (WGS) entry which is preliminary data.</text>
</comment>